<accession>F8L577</accession>
<reference key="1">
    <citation type="journal article" date="2011" name="Mol. Biol. Evol.">
        <title>Unity in variety -- the pan-genome of the Chlamydiae.</title>
        <authorList>
            <person name="Collingro A."/>
            <person name="Tischler P."/>
            <person name="Weinmaier T."/>
            <person name="Penz T."/>
            <person name="Heinz E."/>
            <person name="Brunham R.C."/>
            <person name="Read T.D."/>
            <person name="Bavoil P.M."/>
            <person name="Sachse K."/>
            <person name="Kahane S."/>
            <person name="Friedman M.G."/>
            <person name="Rattei T."/>
            <person name="Myers G.S.A."/>
            <person name="Horn M."/>
        </authorList>
    </citation>
    <scope>NUCLEOTIDE SEQUENCE</scope>
    <source>
        <strain>Z</strain>
    </source>
</reference>
<organism evidence="1 2">
    <name type="scientific">Simkania negevensis (strain ATCC VR-1471 / DSM 27360 / Z)</name>
    <dbReference type="NCBI Taxonomy" id="331113"/>
    <lineage>
        <taxon>Bacteria</taxon>
        <taxon>Pseudomonadati</taxon>
        <taxon>Chlamydiota</taxon>
        <taxon>Chlamydiia</taxon>
        <taxon>Parachlamydiales</taxon>
        <taxon>Simkaniaceae</taxon>
        <taxon>Simkania</taxon>
    </lineage>
</organism>
<dbReference type="STRING" id="331113.SNE_A00800"/>
<protein>
    <submittedName>
        <fullName evidence="1">Uncharacterized protein</fullName>
    </submittedName>
</protein>
<dbReference type="HOGENOM" id="CLU_1488094_0_0_0"/>
<dbReference type="KEGG" id="sng:SNE_A00800"/>
<dbReference type="eggNOG" id="ENOG5033I8U">
    <property type="taxonomic scope" value="Bacteria"/>
</dbReference>
<evidence type="ECO:0000313" key="1">
    <source>
        <dbReference type="EMBL" id="CCB87958.1"/>
    </source>
</evidence>
<dbReference type="Proteomes" id="UP000000496">
    <property type="component" value="Chromosome gsn.131"/>
</dbReference>
<sequence length="157" mass="18167">MGCSSLGNRFVDYERIADRITAKTAKKLEKEKNLRLVGIGGRMMDDIQMMAMGFDYFHEVNLQEARGLVVYAIKEYLADINKSEKVRPYLHNYPFTAKNIEIRIWVYNPDRSEPSPDKICCISATNGMISYYVQGPEEYSRLVICEESYEEALKQTQ</sequence>
<dbReference type="AlphaFoldDB" id="F8L577"/>
<name>F8L577_SIMNZ</name>
<keyword evidence="2" id="KW-1185">Reference proteome</keyword>
<proteinExistence type="predicted"/>
<evidence type="ECO:0000313" key="2">
    <source>
        <dbReference type="Proteomes" id="UP000000496"/>
    </source>
</evidence>
<reference evidence="1 2" key="2">
    <citation type="journal article" date="2011" name="Mol. Biol. Evol.">
        <title>Unity in variety--the pan-genome of the Chlamydiae.</title>
        <authorList>
            <person name="Collingro A."/>
            <person name="Tischler P."/>
            <person name="Weinmaier T."/>
            <person name="Penz T."/>
            <person name="Heinz E."/>
            <person name="Brunham R.C."/>
            <person name="Read T.D."/>
            <person name="Bavoil P.M."/>
            <person name="Sachse K."/>
            <person name="Kahane S."/>
            <person name="Friedman M.G."/>
            <person name="Rattei T."/>
            <person name="Myers G.S."/>
            <person name="Horn M."/>
        </authorList>
    </citation>
    <scope>NUCLEOTIDE SEQUENCE [LARGE SCALE GENOMIC DNA]</scope>
    <source>
        <strain evidence="2">ATCC VR-1471 / Z</strain>
    </source>
</reference>
<gene>
    <name evidence="1" type="ordered locus">SNE_A00800</name>
</gene>
<dbReference type="EMBL" id="FR872582">
    <property type="protein sequence ID" value="CCB87958.1"/>
    <property type="molecule type" value="Genomic_DNA"/>
</dbReference>